<evidence type="ECO:0000313" key="1">
    <source>
        <dbReference type="EMBL" id="KAI3816697.1"/>
    </source>
</evidence>
<name>A0ACB9J8M3_9ASTR</name>
<evidence type="ECO:0000313" key="2">
    <source>
        <dbReference type="Proteomes" id="UP001056120"/>
    </source>
</evidence>
<organism evidence="1 2">
    <name type="scientific">Smallanthus sonchifolius</name>
    <dbReference type="NCBI Taxonomy" id="185202"/>
    <lineage>
        <taxon>Eukaryota</taxon>
        <taxon>Viridiplantae</taxon>
        <taxon>Streptophyta</taxon>
        <taxon>Embryophyta</taxon>
        <taxon>Tracheophyta</taxon>
        <taxon>Spermatophyta</taxon>
        <taxon>Magnoliopsida</taxon>
        <taxon>eudicotyledons</taxon>
        <taxon>Gunneridae</taxon>
        <taxon>Pentapetalae</taxon>
        <taxon>asterids</taxon>
        <taxon>campanulids</taxon>
        <taxon>Asterales</taxon>
        <taxon>Asteraceae</taxon>
        <taxon>Asteroideae</taxon>
        <taxon>Heliantheae alliance</taxon>
        <taxon>Millerieae</taxon>
        <taxon>Smallanthus</taxon>
    </lineage>
</organism>
<gene>
    <name evidence="1" type="ORF">L1987_16401</name>
</gene>
<dbReference type="Proteomes" id="UP001056120">
    <property type="component" value="Linkage Group LG05"/>
</dbReference>
<accession>A0ACB9J8M3</accession>
<sequence length="292" mass="32535">MAEVKLYARLVVVLYVFTAARLCYTDNGKLPSSREIVEVEKLLNGLNKPPVKSIKSPDGDIIDCVHISHQPAFDHPLLKNHTIKMRPSYDPNRINLDDVDVSSKMNTSKDGPLSSSITQLWHSNGKCPKGTIPIRRTKKQDVLRANSVKSYGKKKKSFSFAQPSFIDDEQLDVGARHEYAFASTHGKFYGTKAALNLWNPRVQESNEFSLTQTWIAAGTYDSGFNTIEAGWQSDAYQKTGCYNLCSGFIQINNKIAIGGPLLHKLMVLNMKSPYLSGRMERVGTGGCNLMEN</sequence>
<protein>
    <submittedName>
        <fullName evidence="1">Uncharacterized protein</fullName>
    </submittedName>
</protein>
<reference evidence="1 2" key="2">
    <citation type="journal article" date="2022" name="Mol. Ecol. Resour.">
        <title>The genomes of chicory, endive, great burdock and yacon provide insights into Asteraceae paleo-polyploidization history and plant inulin production.</title>
        <authorList>
            <person name="Fan W."/>
            <person name="Wang S."/>
            <person name="Wang H."/>
            <person name="Wang A."/>
            <person name="Jiang F."/>
            <person name="Liu H."/>
            <person name="Zhao H."/>
            <person name="Xu D."/>
            <person name="Zhang Y."/>
        </authorList>
    </citation>
    <scope>NUCLEOTIDE SEQUENCE [LARGE SCALE GENOMIC DNA]</scope>
    <source>
        <strain evidence="2">cv. Yunnan</strain>
        <tissue evidence="1">Leaves</tissue>
    </source>
</reference>
<dbReference type="EMBL" id="CM042022">
    <property type="protein sequence ID" value="KAI3816697.1"/>
    <property type="molecule type" value="Genomic_DNA"/>
</dbReference>
<reference evidence="2" key="1">
    <citation type="journal article" date="2022" name="Mol. Ecol. Resour.">
        <title>The genomes of chicory, endive, great burdock and yacon provide insights into Asteraceae palaeo-polyploidization history and plant inulin production.</title>
        <authorList>
            <person name="Fan W."/>
            <person name="Wang S."/>
            <person name="Wang H."/>
            <person name="Wang A."/>
            <person name="Jiang F."/>
            <person name="Liu H."/>
            <person name="Zhao H."/>
            <person name="Xu D."/>
            <person name="Zhang Y."/>
        </authorList>
    </citation>
    <scope>NUCLEOTIDE SEQUENCE [LARGE SCALE GENOMIC DNA]</scope>
    <source>
        <strain evidence="2">cv. Yunnan</strain>
    </source>
</reference>
<proteinExistence type="predicted"/>
<keyword evidence="2" id="KW-1185">Reference proteome</keyword>
<comment type="caution">
    <text evidence="1">The sequence shown here is derived from an EMBL/GenBank/DDBJ whole genome shotgun (WGS) entry which is preliminary data.</text>
</comment>